<name>A0A0F8YN45_9ZZZZ</name>
<reference evidence="1" key="1">
    <citation type="journal article" date="2015" name="Nature">
        <title>Complex archaea that bridge the gap between prokaryotes and eukaryotes.</title>
        <authorList>
            <person name="Spang A."/>
            <person name="Saw J.H."/>
            <person name="Jorgensen S.L."/>
            <person name="Zaremba-Niedzwiedzka K."/>
            <person name="Martijn J."/>
            <person name="Lind A.E."/>
            <person name="van Eijk R."/>
            <person name="Schleper C."/>
            <person name="Guy L."/>
            <person name="Ettema T.J."/>
        </authorList>
    </citation>
    <scope>NUCLEOTIDE SEQUENCE</scope>
</reference>
<dbReference type="EMBL" id="LAZR01052507">
    <property type="protein sequence ID" value="KKK82792.1"/>
    <property type="molecule type" value="Genomic_DNA"/>
</dbReference>
<comment type="caution">
    <text evidence="1">The sequence shown here is derived from an EMBL/GenBank/DDBJ whole genome shotgun (WGS) entry which is preliminary data.</text>
</comment>
<protein>
    <submittedName>
        <fullName evidence="1">Uncharacterized protein</fullName>
    </submittedName>
</protein>
<evidence type="ECO:0000313" key="1">
    <source>
        <dbReference type="EMBL" id="KKK82792.1"/>
    </source>
</evidence>
<proteinExistence type="predicted"/>
<sequence length="74" mass="8445">MPSDWKAEYEAEVVLDNLFRAECLRLEADKKRLGDAWRILSQGGCVITYYPTEFNAVKVLDAAIYLTEKTTNAE</sequence>
<organism evidence="1">
    <name type="scientific">marine sediment metagenome</name>
    <dbReference type="NCBI Taxonomy" id="412755"/>
    <lineage>
        <taxon>unclassified sequences</taxon>
        <taxon>metagenomes</taxon>
        <taxon>ecological metagenomes</taxon>
    </lineage>
</organism>
<dbReference type="AlphaFoldDB" id="A0A0F8YN45"/>
<accession>A0A0F8YN45</accession>
<gene>
    <name evidence="1" type="ORF">LCGC14_2799840</name>
</gene>